<dbReference type="InterPro" id="IPR050327">
    <property type="entry name" value="Proton-linked_MCT"/>
</dbReference>
<dbReference type="WBParaSite" id="maker-uti_cns_0012181-snap-gene-0.2-mRNA-1">
    <property type="protein sequence ID" value="maker-uti_cns_0012181-snap-gene-0.2-mRNA-1"/>
    <property type="gene ID" value="maker-uti_cns_0012181-snap-gene-0.2"/>
</dbReference>
<feature type="region of interest" description="Disordered" evidence="5">
    <location>
        <begin position="77"/>
        <end position="104"/>
    </location>
</feature>
<feature type="transmembrane region" description="Helical" evidence="6">
    <location>
        <begin position="1139"/>
        <end position="1163"/>
    </location>
</feature>
<dbReference type="InterPro" id="IPR036259">
    <property type="entry name" value="MFS_trans_sf"/>
</dbReference>
<feature type="transmembrane region" description="Helical" evidence="6">
    <location>
        <begin position="1042"/>
        <end position="1065"/>
    </location>
</feature>
<feature type="compositionally biased region" description="Low complexity" evidence="5">
    <location>
        <begin position="1462"/>
        <end position="1472"/>
    </location>
</feature>
<feature type="transmembrane region" description="Helical" evidence="6">
    <location>
        <begin position="775"/>
        <end position="797"/>
    </location>
</feature>
<keyword evidence="3 4" id="KW-0440">LIM domain</keyword>
<feature type="compositionally biased region" description="Low complexity" evidence="5">
    <location>
        <begin position="77"/>
        <end position="102"/>
    </location>
</feature>
<dbReference type="SUPFAM" id="SSF57716">
    <property type="entry name" value="Glucocorticoid receptor-like (DNA-binding domain)"/>
    <property type="match status" value="2"/>
</dbReference>
<organism evidence="8 9">
    <name type="scientific">Macrostomum lignano</name>
    <dbReference type="NCBI Taxonomy" id="282301"/>
    <lineage>
        <taxon>Eukaryota</taxon>
        <taxon>Metazoa</taxon>
        <taxon>Spiralia</taxon>
        <taxon>Lophotrochozoa</taxon>
        <taxon>Platyhelminthes</taxon>
        <taxon>Rhabditophora</taxon>
        <taxon>Macrostomorpha</taxon>
        <taxon>Macrostomida</taxon>
        <taxon>Macrostomidae</taxon>
        <taxon>Macrostomum</taxon>
    </lineage>
</organism>
<keyword evidence="8" id="KW-1185">Reference proteome</keyword>
<feature type="compositionally biased region" description="Basic and acidic residues" evidence="5">
    <location>
        <begin position="538"/>
        <end position="552"/>
    </location>
</feature>
<dbReference type="PROSITE" id="PS50023">
    <property type="entry name" value="LIM_DOMAIN_2"/>
    <property type="match status" value="2"/>
</dbReference>
<evidence type="ECO:0000313" key="8">
    <source>
        <dbReference type="Proteomes" id="UP000095280"/>
    </source>
</evidence>
<dbReference type="SMART" id="SM00132">
    <property type="entry name" value="LIM"/>
    <property type="match status" value="2"/>
</dbReference>
<feature type="transmembrane region" description="Helical" evidence="6">
    <location>
        <begin position="690"/>
        <end position="709"/>
    </location>
</feature>
<feature type="compositionally biased region" description="Low complexity" evidence="5">
    <location>
        <begin position="821"/>
        <end position="832"/>
    </location>
</feature>
<evidence type="ECO:0000256" key="4">
    <source>
        <dbReference type="PROSITE-ProRule" id="PRU00125"/>
    </source>
</evidence>
<dbReference type="PANTHER" id="PTHR11360">
    <property type="entry name" value="MONOCARBOXYLATE TRANSPORTER"/>
    <property type="match status" value="1"/>
</dbReference>
<keyword evidence="1 4" id="KW-0479">Metal-binding</keyword>
<evidence type="ECO:0000259" key="7">
    <source>
        <dbReference type="PROSITE" id="PS50023"/>
    </source>
</evidence>
<dbReference type="Proteomes" id="UP000095280">
    <property type="component" value="Unplaced"/>
</dbReference>
<accession>A0A1I8IGJ9</accession>
<dbReference type="PROSITE" id="PS00478">
    <property type="entry name" value="LIM_DOMAIN_1"/>
    <property type="match status" value="1"/>
</dbReference>
<protein>
    <submittedName>
        <fullName evidence="9">MFS domain-containing protein</fullName>
    </submittedName>
</protein>
<evidence type="ECO:0000256" key="5">
    <source>
        <dbReference type="SAM" id="MobiDB-lite"/>
    </source>
</evidence>
<feature type="compositionally biased region" description="Polar residues" evidence="5">
    <location>
        <begin position="526"/>
        <end position="537"/>
    </location>
</feature>
<proteinExistence type="predicted"/>
<keyword evidence="6" id="KW-0812">Transmembrane</keyword>
<feature type="transmembrane region" description="Helical" evidence="6">
    <location>
        <begin position="1198"/>
        <end position="1219"/>
    </location>
</feature>
<dbReference type="Pfam" id="PF07690">
    <property type="entry name" value="MFS_1"/>
    <property type="match status" value="2"/>
</dbReference>
<dbReference type="PANTHER" id="PTHR11360:SF286">
    <property type="entry name" value="GH22266P"/>
    <property type="match status" value="1"/>
</dbReference>
<dbReference type="InterPro" id="IPR001781">
    <property type="entry name" value="Znf_LIM"/>
</dbReference>
<keyword evidence="6" id="KW-1133">Transmembrane helix</keyword>
<dbReference type="SUPFAM" id="SSF103473">
    <property type="entry name" value="MFS general substrate transporter"/>
    <property type="match status" value="1"/>
</dbReference>
<dbReference type="Pfam" id="PF00412">
    <property type="entry name" value="LIM"/>
    <property type="match status" value="2"/>
</dbReference>
<evidence type="ECO:0000256" key="2">
    <source>
        <dbReference type="ARBA" id="ARBA00022833"/>
    </source>
</evidence>
<reference evidence="9" key="1">
    <citation type="submission" date="2016-11" db="UniProtKB">
        <authorList>
            <consortium name="WormBaseParasite"/>
        </authorList>
    </citation>
    <scope>IDENTIFICATION</scope>
</reference>
<dbReference type="Gene3D" id="2.10.110.10">
    <property type="entry name" value="Cysteine Rich Protein"/>
    <property type="match status" value="2"/>
</dbReference>
<evidence type="ECO:0000256" key="1">
    <source>
        <dbReference type="ARBA" id="ARBA00022723"/>
    </source>
</evidence>
<name>A0A1I8IGJ9_9PLAT</name>
<feature type="transmembrane region" description="Helical" evidence="6">
    <location>
        <begin position="1109"/>
        <end position="1133"/>
    </location>
</feature>
<feature type="transmembrane region" description="Helical" evidence="6">
    <location>
        <begin position="715"/>
        <end position="742"/>
    </location>
</feature>
<keyword evidence="2 4" id="KW-0862">Zinc</keyword>
<feature type="region of interest" description="Disordered" evidence="5">
    <location>
        <begin position="132"/>
        <end position="221"/>
    </location>
</feature>
<feature type="compositionally biased region" description="Pro residues" evidence="5">
    <location>
        <begin position="176"/>
        <end position="186"/>
    </location>
</feature>
<feature type="compositionally biased region" description="Low complexity" evidence="5">
    <location>
        <begin position="187"/>
        <end position="221"/>
    </location>
</feature>
<dbReference type="Gene3D" id="1.20.1250.20">
    <property type="entry name" value="MFS general substrate transporter like domains"/>
    <property type="match status" value="2"/>
</dbReference>
<feature type="compositionally biased region" description="Basic and acidic residues" evidence="5">
    <location>
        <begin position="514"/>
        <end position="523"/>
    </location>
</feature>
<evidence type="ECO:0000313" key="9">
    <source>
        <dbReference type="WBParaSite" id="maker-uti_cns_0012181-snap-gene-0.2-mRNA-1"/>
    </source>
</evidence>
<feature type="domain" description="LIM zinc-binding" evidence="7">
    <location>
        <begin position="1303"/>
        <end position="1365"/>
    </location>
</feature>
<feature type="transmembrane region" description="Helical" evidence="6">
    <location>
        <begin position="661"/>
        <end position="683"/>
    </location>
</feature>
<keyword evidence="6" id="KW-0472">Membrane</keyword>
<feature type="compositionally biased region" description="Low complexity" evidence="5">
    <location>
        <begin position="132"/>
        <end position="161"/>
    </location>
</feature>
<feature type="region of interest" description="Disordered" evidence="5">
    <location>
        <begin position="491"/>
        <end position="589"/>
    </location>
</feature>
<feature type="compositionally biased region" description="Basic residues" evidence="5">
    <location>
        <begin position="503"/>
        <end position="513"/>
    </location>
</feature>
<feature type="domain" description="LIM zinc-binding" evidence="7">
    <location>
        <begin position="1367"/>
        <end position="1440"/>
    </location>
</feature>
<feature type="region of interest" description="Disordered" evidence="5">
    <location>
        <begin position="856"/>
        <end position="881"/>
    </location>
</feature>
<dbReference type="GO" id="GO:0008028">
    <property type="term" value="F:monocarboxylic acid transmembrane transporter activity"/>
    <property type="evidence" value="ECO:0007669"/>
    <property type="project" value="TreeGrafter"/>
</dbReference>
<dbReference type="InterPro" id="IPR011701">
    <property type="entry name" value="MFS"/>
</dbReference>
<evidence type="ECO:0000256" key="3">
    <source>
        <dbReference type="ARBA" id="ARBA00023038"/>
    </source>
</evidence>
<dbReference type="GO" id="GO:0046872">
    <property type="term" value="F:metal ion binding"/>
    <property type="evidence" value="ECO:0007669"/>
    <property type="project" value="UniProtKB-KW"/>
</dbReference>
<sequence>LLVAQPGGELLQHVAVQTGPPSQNGLKIPLQDGAHLLSALAGDAELQAADEAEGKMGLFIRGGACLYSDSALPLSSSSSSSSASSAAPPSDSSSPASQATPAARRRQRLAANFFFKRLSGLAACEADEPVAPAAAPTSVSTSPSASLSSRSGGNSTSSLGRMGQRSMISESANAPLPSPPPPPAPSSPTNSSSPSQSASQSPSQSASQSSLSKSSMLSSSSSTSWYLPARWRRNLSLASGSSSSPAASRRLPPRLLLHFCFCCCRCSSLSNLMRQFKQKISAGCELTDFVLGNSGYSHERKQLFLIPQQSAIDYHRGEAQLCLEMLLTTGSSRHRVPNAHIFNVWRGGGDGHKPVATGGLGEAAQQQHPADGGLHYRTTPGLVDHTHRCCGDDGESLDLGEADLLIISSDAAAGQAKLGTEYGLPTAFLNSPPFRRCSSRFLMMARSNATVLPLPRQSLKRGGLCCLNDHDVAWLGVPNSRFLMQSSMAQSKVADSGREVRRSSRGPRCAKIRRQPENKEKLAADTLNNETTGSTRSRLVEARSDRRSADNRKKQKKTGKKQQQHQSASSSMPEVAHQPDSSEDAAAAQKATMLTPIGEEQPQIEEVEESMLPLPLDRGYAWVVMLASMCNNFIIDGIANTYCELLVDFIEYFADAPKSSLSLIGSLLCGVYLISGPVAGGLVNKFGCRVTCVLGSVIACLAFLASSFARTVTQLTLLYGVAGGIGLGLMYLPSIVIVNFYFRKRRSLAVGLAVCGTGIGTMVMGPVVRLLLEHYGWQNCLMILAGVTLNGAVFGCLMRPIDVAEKPPVADETDGGGGGVTDPAAAPTTGVGNDAAGGSKNVSNLVQKYIKNVAQTAAPSNGTADTEAEDPRLRSNSDSGTIRFKRNKVRQPSKSRVVAAAAAPGNFMGSTPDMLPEIRVRPRGQTSAAADSAAGGGAGRLISRSRLQEVRRPLNQKDIFLGSSIFDLAQNDPRMKRSLKDVSQADLYLSMTRLPQADRESVVVRSVDGSAEVVGVFDTLRASKPFRYALSLMTNFSLLKELSYLIIFAANMVGMIAFYIPGFFISDFAKETGVPAALTPTLISAYGAANTLARVAFGFLAGQKHFSPLAINNVTILITGVCVALLVVCHNYVSMVTVFALFGFFSGPYISLTSVILCQLIGLENVTSGFGLLVLARGVSSSCGPPIGGCLYTEASGYLVPFLVSGALFCLCGLMHSLLHLPRFRRREAENTEDIVSELLGPEIFTEKLSRVSRELRLRGAMDSELERTSCMPADLPNSRPHLQALQHQTYQQLMQPPQMQGAWCAGCNAPITEQFLLQAVDRCWHTRCLKCHHCSIPLSDLGSSCYTKGGMILCRTDYIRLFGSHGTCAGCSMHISATEFVLRSSASSEGGGGGSSRVYHVQCFVCSQCRCQLQPGDRYALLPSGLPVCESDFAKAFAAAAATGTAASAASGGVGSGGGSQTAAAAAPATSKRGGGGKKKGGGGGQKQQPPLQPVC</sequence>
<feature type="compositionally biased region" description="Basic residues" evidence="5">
    <location>
        <begin position="553"/>
        <end position="563"/>
    </location>
</feature>
<evidence type="ECO:0000256" key="6">
    <source>
        <dbReference type="SAM" id="Phobius"/>
    </source>
</evidence>
<feature type="region of interest" description="Disordered" evidence="5">
    <location>
        <begin position="1451"/>
        <end position="1497"/>
    </location>
</feature>
<feature type="transmembrane region" description="Helical" evidence="6">
    <location>
        <begin position="749"/>
        <end position="769"/>
    </location>
</feature>
<feature type="region of interest" description="Disordered" evidence="5">
    <location>
        <begin position="807"/>
        <end position="837"/>
    </location>
</feature>